<feature type="domain" description="DUF4268" evidence="1">
    <location>
        <begin position="236"/>
        <end position="373"/>
    </location>
</feature>
<gene>
    <name evidence="2" type="ORF">PTQ27_04885</name>
</gene>
<comment type="caution">
    <text evidence="2">The sequence shown here is derived from an EMBL/GenBank/DDBJ whole genome shotgun (WGS) entry which is preliminary data.</text>
</comment>
<accession>A0ABT5MQQ0</accession>
<dbReference type="Gene3D" id="3.40.1350.10">
    <property type="match status" value="1"/>
</dbReference>
<dbReference type="RefSeq" id="WP_273747670.1">
    <property type="nucleotide sequence ID" value="NZ_JAQSJE010000004.1"/>
</dbReference>
<dbReference type="InterPro" id="IPR025364">
    <property type="entry name" value="DUF4268"/>
</dbReference>
<evidence type="ECO:0000259" key="1">
    <source>
        <dbReference type="Pfam" id="PF14088"/>
    </source>
</evidence>
<protein>
    <submittedName>
        <fullName evidence="2">DUF4268 domain-containing protein</fullName>
    </submittedName>
</protein>
<dbReference type="InterPro" id="IPR011856">
    <property type="entry name" value="tRNA_endonuc-like_dom_sf"/>
</dbReference>
<name>A0ABT5MQQ0_9PAST</name>
<evidence type="ECO:0000313" key="3">
    <source>
        <dbReference type="Proteomes" id="UP001221909"/>
    </source>
</evidence>
<proteinExistence type="predicted"/>
<sequence length="383" mass="45525">MYILDKSSKKLKEINKTTFSEQLLKERYDLQEWVDNNPQILCNALGEKILIIQKEFSDFDKTKERLDLLAIDKNGNLILIENKLDDSGKDVTWQALKYVSYCSSFNKDQIIQIYQDYLDKKYPNQNKSASTELCEFFDEEEFENISLNSGFNQRIILIAKEFRPEVTSTVLWLRAKSIDVQCIRFIPYQLDDNQIIIDVDKIIPIPETENYMIKLSQKEIQETAISSNKSKRKEIYVEYWDKLLENCKKENLSLFQNRTTSKDNWISAGSGISSVQYIFVIGISSARVELYINRKEQEENKRFFDSLIKEQENIENELKLELSWERLDDRKASRISITNNEIFELYDKHSWDEAIKWQIKTMRIFESTFKEYLNHLKENFNNQ</sequence>
<dbReference type="Proteomes" id="UP001221909">
    <property type="component" value="Unassembled WGS sequence"/>
</dbReference>
<keyword evidence="3" id="KW-1185">Reference proteome</keyword>
<dbReference type="Pfam" id="PF14088">
    <property type="entry name" value="DUF4268"/>
    <property type="match status" value="1"/>
</dbReference>
<dbReference type="EMBL" id="JAQSJE010000004">
    <property type="protein sequence ID" value="MDD0823809.1"/>
    <property type="molecule type" value="Genomic_DNA"/>
</dbReference>
<evidence type="ECO:0000313" key="2">
    <source>
        <dbReference type="EMBL" id="MDD0823809.1"/>
    </source>
</evidence>
<reference evidence="2 3" key="1">
    <citation type="submission" date="2023-02" db="EMBL/GenBank/DDBJ databases">
        <title>Mannheimia cairiniae sp. nov., a novel species of Mannheimia obtained from moscovy ducks (Cairina moschata) and reclassification of Mannheimia ovis as heterotypic synonym of Mannheimia pernigra.</title>
        <authorList>
            <person name="Christensen H."/>
        </authorList>
    </citation>
    <scope>NUCLEOTIDE SEQUENCE [LARGE SCALE GENOMIC DNA]</scope>
    <source>
        <strain evidence="2 3">AT1</strain>
    </source>
</reference>
<organism evidence="2 3">
    <name type="scientific">Mannheimia cairinae</name>
    <dbReference type="NCBI Taxonomy" id="3025936"/>
    <lineage>
        <taxon>Bacteria</taxon>
        <taxon>Pseudomonadati</taxon>
        <taxon>Pseudomonadota</taxon>
        <taxon>Gammaproteobacteria</taxon>
        <taxon>Pasteurellales</taxon>
        <taxon>Pasteurellaceae</taxon>
        <taxon>Mannheimia</taxon>
    </lineage>
</organism>